<dbReference type="GO" id="GO:0004360">
    <property type="term" value="F:glutamine-fructose-6-phosphate transaminase (isomerizing) activity"/>
    <property type="evidence" value="ECO:0007669"/>
    <property type="project" value="TreeGrafter"/>
</dbReference>
<sequence length="323" mass="35935">MIDLKKVEDVVDKLANIEKICFVGCGASMSDLYPAFQLVKEKGNKISSRIFTANEFNYSVPSNIDDKTLVIIASLGGNTRESVAAIAVAKGKKATVVTITATAGSGLTKGADYVLYHGFHENYAAKTHKMQTALYLVVGVLEKFDGYTDAADFKDGLLKIDDLIIEGVKPLDKVAKKFAESIKNEPLIYVLSSGATYGTAYSTANFLFMEMQWLPAIVMNSGEYFHGPFELTEKNVPYLLFMNEGSTRHLDARALEFLQRFQAKYYVLDAKDFGIGNVIAKSVVNYFNPLILTGAMRVYAEKLSIARNHPLTSRRYMWKLENY</sequence>
<dbReference type="PANTHER" id="PTHR10937:SF14">
    <property type="entry name" value="FRUCTOSELYSINE 6-PHOSPHATE DEGLYCASE"/>
    <property type="match status" value="1"/>
</dbReference>
<dbReference type="GO" id="GO:0097367">
    <property type="term" value="F:carbohydrate derivative binding"/>
    <property type="evidence" value="ECO:0007669"/>
    <property type="project" value="InterPro"/>
</dbReference>
<keyword evidence="3" id="KW-0614">Plasmid</keyword>
<keyword evidence="1" id="KW-0119">Carbohydrate metabolism</keyword>
<dbReference type="InterPro" id="IPR046348">
    <property type="entry name" value="SIS_dom_sf"/>
</dbReference>
<dbReference type="PANTHER" id="PTHR10937">
    <property type="entry name" value="GLUCOSAMINE--FRUCTOSE-6-PHOSPHATE AMINOTRANSFERASE, ISOMERIZING"/>
    <property type="match status" value="1"/>
</dbReference>
<dbReference type="GO" id="GO:0016787">
    <property type="term" value="F:hydrolase activity"/>
    <property type="evidence" value="ECO:0007669"/>
    <property type="project" value="UniProtKB-KW"/>
</dbReference>
<proteinExistence type="predicted"/>
<geneLocation type="plasmid" evidence="4">
    <name>pl11822-1</name>
</geneLocation>
<gene>
    <name evidence="3" type="ORF">BSQ49_12115</name>
</gene>
<dbReference type="PROSITE" id="PS51464">
    <property type="entry name" value="SIS"/>
    <property type="match status" value="1"/>
</dbReference>
<dbReference type="GO" id="GO:0006487">
    <property type="term" value="P:protein N-linked glycosylation"/>
    <property type="evidence" value="ECO:0007669"/>
    <property type="project" value="TreeGrafter"/>
</dbReference>
<dbReference type="CDD" id="cd05009">
    <property type="entry name" value="SIS_GlmS_GlmD_2"/>
    <property type="match status" value="1"/>
</dbReference>
<reference evidence="3 4" key="1">
    <citation type="submission" date="2016-11" db="EMBL/GenBank/DDBJ databases">
        <title>Interaction between Lactobacillus species and yeast in water kefir.</title>
        <authorList>
            <person name="Behr J."/>
            <person name="Xu D."/>
            <person name="Vogel R.F."/>
        </authorList>
    </citation>
    <scope>NUCLEOTIDE SEQUENCE [LARGE SCALE GENOMIC DNA]</scope>
    <source>
        <strain evidence="3 4">TMW 1.1822</strain>
        <plasmid evidence="4">pl11822-1</plasmid>
    </source>
</reference>
<keyword evidence="1" id="KW-0378">Hydrolase</keyword>
<comment type="function">
    <text evidence="1">Catalyzes the conversion of a range of fructosamine 6-phosphates to glucose 6-phosphate and a free amino acid.</text>
</comment>
<dbReference type="InterPro" id="IPR035490">
    <property type="entry name" value="GlmS/FrlB_SIS"/>
</dbReference>
<dbReference type="InterPro" id="IPR024713">
    <property type="entry name" value="Fructosamine_deglycase_FrlB"/>
</dbReference>
<keyword evidence="3" id="KW-0413">Isomerase</keyword>
<dbReference type="GO" id="GO:0006002">
    <property type="term" value="P:fructose 6-phosphate metabolic process"/>
    <property type="evidence" value="ECO:0007669"/>
    <property type="project" value="TreeGrafter"/>
</dbReference>
<dbReference type="EMBL" id="CP018177">
    <property type="protein sequence ID" value="AUJ30987.1"/>
    <property type="molecule type" value="Genomic_DNA"/>
</dbReference>
<comment type="subunit">
    <text evidence="1">Homooctamer.</text>
</comment>
<dbReference type="InterPro" id="IPR001347">
    <property type="entry name" value="SIS_dom"/>
</dbReference>
<evidence type="ECO:0000313" key="3">
    <source>
        <dbReference type="EMBL" id="AUJ30987.1"/>
    </source>
</evidence>
<evidence type="ECO:0000259" key="2">
    <source>
        <dbReference type="PROSITE" id="PS51464"/>
    </source>
</evidence>
<evidence type="ECO:0000313" key="4">
    <source>
        <dbReference type="Proteomes" id="UP000314960"/>
    </source>
</evidence>
<dbReference type="Gene3D" id="3.40.50.10490">
    <property type="entry name" value="Glucose-6-phosphate isomerase like protein, domain 1"/>
    <property type="match status" value="1"/>
</dbReference>
<dbReference type="EC" id="3.5.-.-" evidence="1"/>
<dbReference type="Proteomes" id="UP000314960">
    <property type="component" value="Plasmid pL11822-1"/>
</dbReference>
<organism evidence="3 4">
    <name type="scientific">Liquorilactobacillus hordei</name>
    <dbReference type="NCBI Taxonomy" id="468911"/>
    <lineage>
        <taxon>Bacteria</taxon>
        <taxon>Bacillati</taxon>
        <taxon>Bacillota</taxon>
        <taxon>Bacilli</taxon>
        <taxon>Lactobacillales</taxon>
        <taxon>Lactobacillaceae</taxon>
        <taxon>Liquorilactobacillus</taxon>
    </lineage>
</organism>
<dbReference type="InterPro" id="IPR035488">
    <property type="entry name" value="FrlB_SIS"/>
</dbReference>
<dbReference type="Pfam" id="PF01380">
    <property type="entry name" value="SIS"/>
    <property type="match status" value="1"/>
</dbReference>
<dbReference type="CDD" id="cd05710">
    <property type="entry name" value="SIS_1"/>
    <property type="match status" value="1"/>
</dbReference>
<dbReference type="AlphaFoldDB" id="A0A3Q8CN03"/>
<dbReference type="GO" id="GO:0016853">
    <property type="term" value="F:isomerase activity"/>
    <property type="evidence" value="ECO:0007669"/>
    <property type="project" value="UniProtKB-KW"/>
</dbReference>
<evidence type="ECO:0000256" key="1">
    <source>
        <dbReference type="PIRNR" id="PIRNR009290"/>
    </source>
</evidence>
<accession>A0A3Q8CN03</accession>
<dbReference type="PIRSF" id="PIRSF009290">
    <property type="entry name" value="FrlB"/>
    <property type="match status" value="1"/>
</dbReference>
<name>A0A3Q8CN03_9LACO</name>
<dbReference type="SUPFAM" id="SSF53697">
    <property type="entry name" value="SIS domain"/>
    <property type="match status" value="1"/>
</dbReference>
<dbReference type="Gene3D" id="3.40.50.12570">
    <property type="match status" value="1"/>
</dbReference>
<dbReference type="RefSeq" id="WP_141055929.1">
    <property type="nucleotide sequence ID" value="NZ_CP018177.1"/>
</dbReference>
<dbReference type="KEGG" id="lhw:BSQ49_12115"/>
<feature type="domain" description="SIS" evidence="2">
    <location>
        <begin position="10"/>
        <end position="147"/>
    </location>
</feature>
<dbReference type="Gene3D" id="1.10.10.2240">
    <property type="match status" value="1"/>
</dbReference>
<protein>
    <recommendedName>
        <fullName evidence="1">Fructosamine deglycase</fullName>
        <ecNumber evidence="1">3.5.-.-</ecNumber>
    </recommendedName>
</protein>
<dbReference type="GO" id="GO:0006047">
    <property type="term" value="P:UDP-N-acetylglucosamine metabolic process"/>
    <property type="evidence" value="ECO:0007669"/>
    <property type="project" value="TreeGrafter"/>
</dbReference>